<dbReference type="CDD" id="cd03351">
    <property type="entry name" value="LbH_UDP-GlcNAc_AT"/>
    <property type="match status" value="1"/>
</dbReference>
<dbReference type="InterPro" id="IPR001451">
    <property type="entry name" value="Hexapep"/>
</dbReference>
<dbReference type="EMBL" id="JBDFQZ010000008">
    <property type="protein sequence ID" value="KAK9697175.1"/>
    <property type="molecule type" value="Genomic_DNA"/>
</dbReference>
<dbReference type="Proteomes" id="UP001443914">
    <property type="component" value="Unassembled WGS sequence"/>
</dbReference>
<evidence type="ECO:0000259" key="6">
    <source>
        <dbReference type="Pfam" id="PF13720"/>
    </source>
</evidence>
<evidence type="ECO:0000256" key="2">
    <source>
        <dbReference type="ARBA" id="ARBA00022556"/>
    </source>
</evidence>
<dbReference type="SUPFAM" id="SSF51161">
    <property type="entry name" value="Trimeric LpxA-like enzymes"/>
    <property type="match status" value="1"/>
</dbReference>
<evidence type="ECO:0000256" key="3">
    <source>
        <dbReference type="ARBA" id="ARBA00022679"/>
    </source>
</evidence>
<dbReference type="InterPro" id="IPR029098">
    <property type="entry name" value="Acetyltransf_C"/>
</dbReference>
<keyword evidence="8" id="KW-1185">Reference proteome</keyword>
<keyword evidence="5" id="KW-0012">Acyltransferase</keyword>
<name>A0AAW1J3X9_SAPOF</name>
<evidence type="ECO:0000256" key="4">
    <source>
        <dbReference type="ARBA" id="ARBA00023098"/>
    </source>
</evidence>
<evidence type="ECO:0000313" key="7">
    <source>
        <dbReference type="EMBL" id="KAK9697175.1"/>
    </source>
</evidence>
<feature type="domain" description="UDP N-acetylglucosamine O-acyltransferase C-terminal" evidence="6">
    <location>
        <begin position="234"/>
        <end position="325"/>
    </location>
</feature>
<evidence type="ECO:0000313" key="8">
    <source>
        <dbReference type="Proteomes" id="UP001443914"/>
    </source>
</evidence>
<dbReference type="Pfam" id="PF00132">
    <property type="entry name" value="Hexapep"/>
    <property type="match status" value="1"/>
</dbReference>
<evidence type="ECO:0000256" key="1">
    <source>
        <dbReference type="ARBA" id="ARBA00022516"/>
    </source>
</evidence>
<dbReference type="InterPro" id="IPR010137">
    <property type="entry name" value="Lipid_A_LpxA"/>
</dbReference>
<dbReference type="Gene3D" id="1.20.1180.10">
    <property type="entry name" value="Udp N-acetylglucosamine O-acyltransferase, C-terminal domain"/>
    <property type="match status" value="1"/>
</dbReference>
<dbReference type="Gene3D" id="2.160.10.10">
    <property type="entry name" value="Hexapeptide repeat proteins"/>
    <property type="match status" value="1"/>
</dbReference>
<gene>
    <name evidence="7" type="ORF">RND81_08G019600</name>
</gene>
<dbReference type="GO" id="GO:0008780">
    <property type="term" value="F:acyl-[acyl-carrier-protein]-UDP-N-acetylglucosamine O-acyltransferase activity"/>
    <property type="evidence" value="ECO:0007669"/>
    <property type="project" value="InterPro"/>
</dbReference>
<comment type="caution">
    <text evidence="7">The sequence shown here is derived from an EMBL/GenBank/DDBJ whole genome shotgun (WGS) entry which is preliminary data.</text>
</comment>
<dbReference type="EMBL" id="JBDFQZ010000008">
    <property type="protein sequence ID" value="KAK9697176.1"/>
    <property type="molecule type" value="Genomic_DNA"/>
</dbReference>
<sequence length="333" mass="36314">MNILVKARNTKQLSQKLSSFTFQRLHSCAAIDEVSNSIVIHPTAVVHPNASLGHGVSIGPFCTVGSSAKLGNACKLYPGSHIFGNTQLGDYCTLMTGAVVGDELPGKTVIGSNNVIGHHAVVGVRCQDLKYKIGDECFLYVGDNNDIREYSSIHRSSKPDDKTVIGDKNLIMGLCHVAHDCKIGSNNILANNTMLAGHVVLEDYIHTAGAVVVHQHCHLGSYCFVGGGSVISQDVPKFTLVSGERAELRGLNLEGLRRHGFSDTEIKSLRAAYRKIFMPVNTESGSFDDRLMEVEQHEELGQVDVISSMLQSIRDSFKEPRRGICKFRHRNAS</sequence>
<accession>A0AAW1J3X9</accession>
<keyword evidence="3" id="KW-0808">Transferase</keyword>
<dbReference type="PANTHER" id="PTHR43480:SF1">
    <property type="entry name" value="ACYL-[ACYL-CARRIER-PROTEIN]--UDP-N-ACETYLGLUCOSAMINE O-ACYLTRANSFERASE, MITOCHONDRIAL-RELATED"/>
    <property type="match status" value="1"/>
</dbReference>
<keyword evidence="2" id="KW-0441">Lipid A biosynthesis</keyword>
<dbReference type="InterPro" id="IPR011004">
    <property type="entry name" value="Trimer_LpxA-like_sf"/>
</dbReference>
<dbReference type="AlphaFoldDB" id="A0AAW1J3X9"/>
<dbReference type="Pfam" id="PF13720">
    <property type="entry name" value="Acetyltransf_11"/>
    <property type="match status" value="1"/>
</dbReference>
<protein>
    <recommendedName>
        <fullName evidence="6">UDP N-acetylglucosamine O-acyltransferase C-terminal domain-containing protein</fullName>
    </recommendedName>
</protein>
<organism evidence="7 8">
    <name type="scientific">Saponaria officinalis</name>
    <name type="common">Common soapwort</name>
    <name type="synonym">Lychnis saponaria</name>
    <dbReference type="NCBI Taxonomy" id="3572"/>
    <lineage>
        <taxon>Eukaryota</taxon>
        <taxon>Viridiplantae</taxon>
        <taxon>Streptophyta</taxon>
        <taxon>Embryophyta</taxon>
        <taxon>Tracheophyta</taxon>
        <taxon>Spermatophyta</taxon>
        <taxon>Magnoliopsida</taxon>
        <taxon>eudicotyledons</taxon>
        <taxon>Gunneridae</taxon>
        <taxon>Pentapetalae</taxon>
        <taxon>Caryophyllales</taxon>
        <taxon>Caryophyllaceae</taxon>
        <taxon>Caryophylleae</taxon>
        <taxon>Saponaria</taxon>
    </lineage>
</organism>
<reference evidence="7 8" key="1">
    <citation type="submission" date="2024-03" db="EMBL/GenBank/DDBJ databases">
        <title>WGS assembly of Saponaria officinalis var. Norfolk2.</title>
        <authorList>
            <person name="Jenkins J."/>
            <person name="Shu S."/>
            <person name="Grimwood J."/>
            <person name="Barry K."/>
            <person name="Goodstein D."/>
            <person name="Schmutz J."/>
            <person name="Leebens-Mack J."/>
            <person name="Osbourn A."/>
        </authorList>
    </citation>
    <scope>NUCLEOTIDE SEQUENCE [LARGE SCALE GENOMIC DNA]</scope>
    <source>
        <strain evidence="8">cv. Norfolk2</strain>
        <strain evidence="7">JIC</strain>
        <tissue evidence="7">Leaf</tissue>
    </source>
</reference>
<dbReference type="NCBIfam" id="NF003657">
    <property type="entry name" value="PRK05289.1"/>
    <property type="match status" value="1"/>
</dbReference>
<keyword evidence="4" id="KW-0443">Lipid metabolism</keyword>
<proteinExistence type="predicted"/>
<keyword evidence="1" id="KW-0444">Lipid biosynthesis</keyword>
<dbReference type="InterPro" id="IPR037157">
    <property type="entry name" value="Acetyltransf_C_sf"/>
</dbReference>
<dbReference type="PANTHER" id="PTHR43480">
    <property type="entry name" value="ACYL-[ACYL-CARRIER-PROTEIN]--UDP-N-ACETYLGLUCOSAMINE O-ACYLTRANSFERASE"/>
    <property type="match status" value="1"/>
</dbReference>
<evidence type="ECO:0000256" key="5">
    <source>
        <dbReference type="ARBA" id="ARBA00023315"/>
    </source>
</evidence>
<dbReference type="GO" id="GO:0009245">
    <property type="term" value="P:lipid A biosynthetic process"/>
    <property type="evidence" value="ECO:0007669"/>
    <property type="project" value="UniProtKB-KW"/>
</dbReference>
<dbReference type="GO" id="GO:0016020">
    <property type="term" value="C:membrane"/>
    <property type="evidence" value="ECO:0007669"/>
    <property type="project" value="GOC"/>
</dbReference>